<dbReference type="EMBL" id="CP047895">
    <property type="protein sequence ID" value="QHL89823.1"/>
    <property type="molecule type" value="Genomic_DNA"/>
</dbReference>
<proteinExistence type="predicted"/>
<organism evidence="2 3">
    <name type="scientific">Sphingomonas changnyeongensis</name>
    <dbReference type="NCBI Taxonomy" id="2698679"/>
    <lineage>
        <taxon>Bacteria</taxon>
        <taxon>Pseudomonadati</taxon>
        <taxon>Pseudomonadota</taxon>
        <taxon>Alphaproteobacteria</taxon>
        <taxon>Sphingomonadales</taxon>
        <taxon>Sphingomonadaceae</taxon>
        <taxon>Sphingomonas</taxon>
    </lineage>
</organism>
<evidence type="ECO:0000313" key="3">
    <source>
        <dbReference type="Proteomes" id="UP000464468"/>
    </source>
</evidence>
<gene>
    <name evidence="2" type="ORF">GVO57_02005</name>
</gene>
<accession>A0A7Z2NTZ6</accession>
<dbReference type="KEGG" id="schy:GVO57_02005"/>
<protein>
    <recommendedName>
        <fullName evidence="4">PepSY domain-containing protein</fullName>
    </recommendedName>
</protein>
<evidence type="ECO:0000313" key="2">
    <source>
        <dbReference type="EMBL" id="QHL89823.1"/>
    </source>
</evidence>
<dbReference type="RefSeq" id="WP_160591415.1">
    <property type="nucleotide sequence ID" value="NZ_CP047895.1"/>
</dbReference>
<sequence>MAKGIGLKAKAALAVVAGVAALSASTVAQGDAGTAKERPVHPNDAKIEAQWLAGKTAGKPVNCISLTEARSSRHVGDRTILYRVNSKLVYRNDPPGAARALPPVRR</sequence>
<keyword evidence="3" id="KW-1185">Reference proteome</keyword>
<reference evidence="2 3" key="1">
    <citation type="submission" date="2020-01" db="EMBL/GenBank/DDBJ databases">
        <title>Sphingomonas sp. C33 whole genome sequece.</title>
        <authorList>
            <person name="Park C."/>
        </authorList>
    </citation>
    <scope>NUCLEOTIDE SEQUENCE [LARGE SCALE GENOMIC DNA]</scope>
    <source>
        <strain evidence="2 3">C33</strain>
    </source>
</reference>
<keyword evidence="1" id="KW-0732">Signal</keyword>
<name>A0A7Z2NTZ6_9SPHN</name>
<evidence type="ECO:0000256" key="1">
    <source>
        <dbReference type="SAM" id="SignalP"/>
    </source>
</evidence>
<dbReference type="AlphaFoldDB" id="A0A7Z2NTZ6"/>
<evidence type="ECO:0008006" key="4">
    <source>
        <dbReference type="Google" id="ProtNLM"/>
    </source>
</evidence>
<feature type="signal peptide" evidence="1">
    <location>
        <begin position="1"/>
        <end position="28"/>
    </location>
</feature>
<dbReference type="Proteomes" id="UP000464468">
    <property type="component" value="Chromosome"/>
</dbReference>
<feature type="chain" id="PRO_5030678550" description="PepSY domain-containing protein" evidence="1">
    <location>
        <begin position="29"/>
        <end position="106"/>
    </location>
</feature>